<dbReference type="PROSITE" id="PS00626">
    <property type="entry name" value="RCC1_2"/>
    <property type="match status" value="1"/>
</dbReference>
<dbReference type="AlphaFoldDB" id="A0AA40FTG4"/>
<dbReference type="InterPro" id="IPR052830">
    <property type="entry name" value="RCC1_domain-containing"/>
</dbReference>
<accession>A0AA40FTG4</accession>
<name>A0AA40FTG4_9HYME</name>
<dbReference type="PANTHER" id="PTHR46849">
    <property type="entry name" value="RCC1 DOMAIN-CONTAINING PROTEIN 1"/>
    <property type="match status" value="1"/>
</dbReference>
<evidence type="ECO:0000313" key="2">
    <source>
        <dbReference type="EMBL" id="KAK1125018.1"/>
    </source>
</evidence>
<dbReference type="PANTHER" id="PTHR46849:SF1">
    <property type="entry name" value="RCC1 DOMAIN-CONTAINING PROTEIN 1"/>
    <property type="match status" value="1"/>
</dbReference>
<reference evidence="2" key="1">
    <citation type="submission" date="2021-10" db="EMBL/GenBank/DDBJ databases">
        <title>Melipona bicolor Genome sequencing and assembly.</title>
        <authorList>
            <person name="Araujo N.S."/>
            <person name="Arias M.C."/>
        </authorList>
    </citation>
    <scope>NUCLEOTIDE SEQUENCE</scope>
    <source>
        <strain evidence="2">USP_2M_L1-L4_2017</strain>
        <tissue evidence="2">Whole body</tissue>
    </source>
</reference>
<dbReference type="InterPro" id="IPR000408">
    <property type="entry name" value="Reg_chr_condens"/>
</dbReference>
<feature type="repeat" description="RCC1" evidence="1">
    <location>
        <begin position="182"/>
        <end position="233"/>
    </location>
</feature>
<dbReference type="PRINTS" id="PR00633">
    <property type="entry name" value="RCCNDNSATION"/>
</dbReference>
<proteinExistence type="predicted"/>
<feature type="repeat" description="RCC1" evidence="1">
    <location>
        <begin position="294"/>
        <end position="347"/>
    </location>
</feature>
<dbReference type="SUPFAM" id="SSF50985">
    <property type="entry name" value="RCC1/BLIP-II"/>
    <property type="match status" value="1"/>
</dbReference>
<organism evidence="2 3">
    <name type="scientific">Melipona bicolor</name>
    <dbReference type="NCBI Taxonomy" id="60889"/>
    <lineage>
        <taxon>Eukaryota</taxon>
        <taxon>Metazoa</taxon>
        <taxon>Ecdysozoa</taxon>
        <taxon>Arthropoda</taxon>
        <taxon>Hexapoda</taxon>
        <taxon>Insecta</taxon>
        <taxon>Pterygota</taxon>
        <taxon>Neoptera</taxon>
        <taxon>Endopterygota</taxon>
        <taxon>Hymenoptera</taxon>
        <taxon>Apocrita</taxon>
        <taxon>Aculeata</taxon>
        <taxon>Apoidea</taxon>
        <taxon>Anthophila</taxon>
        <taxon>Apidae</taxon>
        <taxon>Melipona</taxon>
    </lineage>
</organism>
<protein>
    <submittedName>
        <fullName evidence="2">Uncharacterized protein</fullName>
    </submittedName>
</protein>
<dbReference type="PROSITE" id="PS50012">
    <property type="entry name" value="RCC1_3"/>
    <property type="match status" value="3"/>
</dbReference>
<gene>
    <name evidence="2" type="ORF">K0M31_006355</name>
</gene>
<dbReference type="EMBL" id="JAHYIQ010000017">
    <property type="protein sequence ID" value="KAK1125018.1"/>
    <property type="molecule type" value="Genomic_DNA"/>
</dbReference>
<comment type="caution">
    <text evidence="2">The sequence shown here is derived from an EMBL/GenBank/DDBJ whole genome shotgun (WGS) entry which is preliminary data.</text>
</comment>
<evidence type="ECO:0000256" key="1">
    <source>
        <dbReference type="PROSITE-ProRule" id="PRU00235"/>
    </source>
</evidence>
<feature type="repeat" description="RCC1" evidence="1">
    <location>
        <begin position="234"/>
        <end position="293"/>
    </location>
</feature>
<sequence>MLFHYAGFNASTLFSNDGDITYIVDSFTEVPFPGITDFQIGWSYFLVWKGQQLYISKKPEDSDNDTGSSVQSIRIPEKSLDSTCCKQAAIGKDNVVILSNDNEMWQYKIYEDTWKKVINFIGSGDDSEKEYAVKIIQRGCTVALTNLGRAFNVPTLIDIPKRVRFIDVAGGFDHTIFLAENGDIYSMGLGTRGQLGHNDLEDCDNPKIIDALAGIKVTQISAAGWHTAVVTDQGDLYTWGWNVNGELGLTSQESKVIALPTLIDFTDDRNESVEVSVKKVQCGNTFTICMTDDGTLWGCGCNKYGQLGQSPEKLPSSPKFVKLDVPLNSDSIRDFKCSEWGTVLVTD</sequence>
<dbReference type="InterPro" id="IPR009091">
    <property type="entry name" value="RCC1/BLIP-II"/>
</dbReference>
<keyword evidence="3" id="KW-1185">Reference proteome</keyword>
<dbReference type="Pfam" id="PF00415">
    <property type="entry name" value="RCC1"/>
    <property type="match status" value="3"/>
</dbReference>
<dbReference type="Gene3D" id="2.130.10.30">
    <property type="entry name" value="Regulator of chromosome condensation 1/beta-lactamase-inhibitor protein II"/>
    <property type="match status" value="1"/>
</dbReference>
<dbReference type="Proteomes" id="UP001177670">
    <property type="component" value="Unassembled WGS sequence"/>
</dbReference>
<evidence type="ECO:0000313" key="3">
    <source>
        <dbReference type="Proteomes" id="UP001177670"/>
    </source>
</evidence>